<evidence type="ECO:0008006" key="3">
    <source>
        <dbReference type="Google" id="ProtNLM"/>
    </source>
</evidence>
<dbReference type="Proteomes" id="UP000605086">
    <property type="component" value="Unassembled WGS sequence"/>
</dbReference>
<proteinExistence type="predicted"/>
<sequence>MPGQDAFGTIQEIVSILEADPATDWTRVDIEALRRHLVDMNEVTLNATAVATLVNGGASYTVTGDGRTLEAIRRMVPAHAHEIDGVNGWTVKAEPAATGVVLTVTALDPRQTSHIRGLGFIGIMAQGGHHQMHHLAMAKGEVHH</sequence>
<keyword evidence="2" id="KW-1185">Reference proteome</keyword>
<evidence type="ECO:0000313" key="1">
    <source>
        <dbReference type="EMBL" id="NUA97676.1"/>
    </source>
</evidence>
<accession>A0ABX2K289</accession>
<protein>
    <recommendedName>
        <fullName evidence="3">DUF4440 domain-containing protein</fullName>
    </recommendedName>
</protein>
<organism evidence="1 2">
    <name type="scientific">Azospirillum melinis</name>
    <dbReference type="NCBI Taxonomy" id="328839"/>
    <lineage>
        <taxon>Bacteria</taxon>
        <taxon>Pseudomonadati</taxon>
        <taxon>Pseudomonadota</taxon>
        <taxon>Alphaproteobacteria</taxon>
        <taxon>Rhodospirillales</taxon>
        <taxon>Azospirillaceae</taxon>
        <taxon>Azospirillum</taxon>
    </lineage>
</organism>
<dbReference type="EMBL" id="WHOS01000001">
    <property type="protein sequence ID" value="NUA97676.1"/>
    <property type="molecule type" value="Genomic_DNA"/>
</dbReference>
<evidence type="ECO:0000313" key="2">
    <source>
        <dbReference type="Proteomes" id="UP000605086"/>
    </source>
</evidence>
<gene>
    <name evidence="1" type="ORF">GBZ48_00110</name>
</gene>
<name>A0ABX2K289_9PROT</name>
<comment type="caution">
    <text evidence="1">The sequence shown here is derived from an EMBL/GenBank/DDBJ whole genome shotgun (WGS) entry which is preliminary data.</text>
</comment>
<reference evidence="1 2" key="1">
    <citation type="submission" date="2019-10" db="EMBL/GenBank/DDBJ databases">
        <title>Genome sequence of Azospirillum melinis.</title>
        <authorList>
            <person name="Ambrosini A."/>
            <person name="Sant'Anna F.H."/>
            <person name="Cassan F.D."/>
            <person name="Souza E.M."/>
            <person name="Passaglia L.M.P."/>
        </authorList>
    </citation>
    <scope>NUCLEOTIDE SEQUENCE [LARGE SCALE GENOMIC DNA]</scope>
    <source>
        <strain evidence="1 2">TMCY0552</strain>
    </source>
</reference>